<organism evidence="2">
    <name type="scientific">marine sediment metagenome</name>
    <dbReference type="NCBI Taxonomy" id="412755"/>
    <lineage>
        <taxon>unclassified sequences</taxon>
        <taxon>metagenomes</taxon>
        <taxon>ecological metagenomes</taxon>
    </lineage>
</organism>
<gene>
    <name evidence="2" type="ORF">S12H4_51720</name>
</gene>
<feature type="transmembrane region" description="Helical" evidence="1">
    <location>
        <begin position="85"/>
        <end position="105"/>
    </location>
</feature>
<dbReference type="EMBL" id="BARW01032719">
    <property type="protein sequence ID" value="GAJ03106.1"/>
    <property type="molecule type" value="Genomic_DNA"/>
</dbReference>
<sequence>INELSFNMKILIAILVPILLFAIAVVLFPTTGFGLVRNPPLYADSGSFGSTTGAMLGLGVGYLLENEYIKYEPSELNNKQKTINLFIGIILLLITFFGLGSIIRGNVGLRFIRYTLVAFILTFVAPLIFTKINRKKAE</sequence>
<proteinExistence type="predicted"/>
<evidence type="ECO:0000313" key="2">
    <source>
        <dbReference type="EMBL" id="GAJ03106.1"/>
    </source>
</evidence>
<keyword evidence="1" id="KW-0472">Membrane</keyword>
<reference evidence="2" key="1">
    <citation type="journal article" date="2014" name="Front. Microbiol.">
        <title>High frequency of phylogenetically diverse reductive dehalogenase-homologous genes in deep subseafloor sedimentary metagenomes.</title>
        <authorList>
            <person name="Kawai M."/>
            <person name="Futagami T."/>
            <person name="Toyoda A."/>
            <person name="Takaki Y."/>
            <person name="Nishi S."/>
            <person name="Hori S."/>
            <person name="Arai W."/>
            <person name="Tsubouchi T."/>
            <person name="Morono Y."/>
            <person name="Uchiyama I."/>
            <person name="Ito T."/>
            <person name="Fujiyama A."/>
            <person name="Inagaki F."/>
            <person name="Takami H."/>
        </authorList>
    </citation>
    <scope>NUCLEOTIDE SEQUENCE</scope>
    <source>
        <strain evidence="2">Expedition CK06-06</strain>
    </source>
</reference>
<feature type="transmembrane region" description="Helical" evidence="1">
    <location>
        <begin position="111"/>
        <end position="129"/>
    </location>
</feature>
<feature type="transmembrane region" description="Helical" evidence="1">
    <location>
        <begin position="47"/>
        <end position="64"/>
    </location>
</feature>
<evidence type="ECO:0000256" key="1">
    <source>
        <dbReference type="SAM" id="Phobius"/>
    </source>
</evidence>
<feature type="non-terminal residue" evidence="2">
    <location>
        <position position="1"/>
    </location>
</feature>
<protein>
    <submittedName>
        <fullName evidence="2">Uncharacterized protein</fullName>
    </submittedName>
</protein>
<keyword evidence="1" id="KW-1133">Transmembrane helix</keyword>
<dbReference type="AlphaFoldDB" id="X1UTA1"/>
<feature type="transmembrane region" description="Helical" evidence="1">
    <location>
        <begin position="12"/>
        <end position="35"/>
    </location>
</feature>
<keyword evidence="1" id="KW-0812">Transmembrane</keyword>
<name>X1UTA1_9ZZZZ</name>
<accession>X1UTA1</accession>
<comment type="caution">
    <text evidence="2">The sequence shown here is derived from an EMBL/GenBank/DDBJ whole genome shotgun (WGS) entry which is preliminary data.</text>
</comment>